<dbReference type="Pfam" id="PF14991">
    <property type="entry name" value="MLANA"/>
    <property type="match status" value="1"/>
</dbReference>
<reference evidence="2" key="2">
    <citation type="submission" date="2025-08" db="UniProtKB">
        <authorList>
            <consortium name="Ensembl"/>
        </authorList>
    </citation>
    <scope>IDENTIFICATION</scope>
</reference>
<proteinExistence type="predicted"/>
<evidence type="ECO:0000313" key="3">
    <source>
        <dbReference type="Proteomes" id="UP000694620"/>
    </source>
</evidence>
<keyword evidence="1" id="KW-0812">Transmembrane</keyword>
<keyword evidence="1" id="KW-0472">Membrane</keyword>
<dbReference type="Ensembl" id="ENSECRT00000010395.1">
    <property type="protein sequence ID" value="ENSECRP00000010225.1"/>
    <property type="gene ID" value="ENSECRG00000006826.1"/>
</dbReference>
<dbReference type="GeneTree" id="ENSGT00390000009531"/>
<evidence type="ECO:0000313" key="2">
    <source>
        <dbReference type="Ensembl" id="ENSECRP00000010225.1"/>
    </source>
</evidence>
<gene>
    <name evidence="2" type="primary">MLANA</name>
</gene>
<accession>A0A8C4S293</accession>
<dbReference type="AlphaFoldDB" id="A0A8C4S293"/>
<feature type="transmembrane region" description="Helical" evidence="1">
    <location>
        <begin position="69"/>
        <end position="90"/>
    </location>
</feature>
<organism evidence="2 3">
    <name type="scientific">Erpetoichthys calabaricus</name>
    <name type="common">Rope fish</name>
    <name type="synonym">Calamoichthys calabaricus</name>
    <dbReference type="NCBI Taxonomy" id="27687"/>
    <lineage>
        <taxon>Eukaryota</taxon>
        <taxon>Metazoa</taxon>
        <taxon>Chordata</taxon>
        <taxon>Craniata</taxon>
        <taxon>Vertebrata</taxon>
        <taxon>Euteleostomi</taxon>
        <taxon>Actinopterygii</taxon>
        <taxon>Polypteriformes</taxon>
        <taxon>Polypteridae</taxon>
        <taxon>Erpetoichthys</taxon>
    </lineage>
</organism>
<dbReference type="InterPro" id="IPR029242">
    <property type="entry name" value="MLANA"/>
</dbReference>
<feature type="transmembrane region" description="Helical" evidence="1">
    <location>
        <begin position="18"/>
        <end position="36"/>
    </location>
</feature>
<keyword evidence="1" id="KW-1133">Transmembrane helix</keyword>
<evidence type="ECO:0000256" key="1">
    <source>
        <dbReference type="SAM" id="Phobius"/>
    </source>
</evidence>
<name>A0A8C4S293_ERPCA</name>
<dbReference type="GO" id="GO:0042470">
    <property type="term" value="C:melanosome"/>
    <property type="evidence" value="ECO:0007669"/>
    <property type="project" value="InterPro"/>
</dbReference>
<dbReference type="PANTHER" id="PTHR15305:SF0">
    <property type="entry name" value="MELANOMA ANTIGEN RECOGNIZED BY T-CELLS 1"/>
    <property type="match status" value="1"/>
</dbReference>
<reference evidence="2" key="3">
    <citation type="submission" date="2025-09" db="UniProtKB">
        <authorList>
            <consortium name="Ensembl"/>
        </authorList>
    </citation>
    <scope>IDENTIFICATION</scope>
</reference>
<dbReference type="PANTHER" id="PTHR15305">
    <property type="entry name" value="MELANOMA ANTIGEN RECOGNIZED BY T-CELLS 1"/>
    <property type="match status" value="1"/>
</dbReference>
<keyword evidence="3" id="KW-1185">Reference proteome</keyword>
<protein>
    <submittedName>
        <fullName evidence="2">Melan-A</fullName>
    </submittedName>
</protein>
<dbReference type="Proteomes" id="UP000694620">
    <property type="component" value="Chromosome 7"/>
</dbReference>
<sequence>VSIGRTLSGDYSLSHKPVALRCGLLSVSLCLLFISLRGGYSHSGGPQRSDFSAKNEGRGGTSYLRPEEITGIAVLVLILVALLIIGCWFYRRRNGYIMIKTRGPVGSIRKALRAGRGNEDLFENKVPLNDYGNFGPVVPNAPPAYEKIQEQLPPPYTP</sequence>
<reference evidence="2" key="1">
    <citation type="submission" date="2021-06" db="EMBL/GenBank/DDBJ databases">
        <authorList>
            <consortium name="Wellcome Sanger Institute Data Sharing"/>
        </authorList>
    </citation>
    <scope>NUCLEOTIDE SEQUENCE [LARGE SCALE GENOMIC DNA]</scope>
</reference>